<comment type="caution">
    <text evidence="3">The sequence shown here is derived from an EMBL/GenBank/DDBJ whole genome shotgun (WGS) entry which is preliminary data.</text>
</comment>
<dbReference type="Proteomes" id="UP000186455">
    <property type="component" value="Unassembled WGS sequence"/>
</dbReference>
<dbReference type="Pfam" id="PF13411">
    <property type="entry name" value="MerR_1"/>
    <property type="match status" value="1"/>
</dbReference>
<dbReference type="PANTHER" id="PTHR30204">
    <property type="entry name" value="REDOX-CYCLING DRUG-SENSING TRANSCRIPTIONAL ACTIVATOR SOXR"/>
    <property type="match status" value="1"/>
</dbReference>
<sequence>MRIGELSRRTGVPARMLRYYEEQGLLRPARAANGYRVYGPAAEHTVRQIRGLLDSGLTTGIIARVLPFLDRPDGILMHPDCLTRETADLLRGEADRLQQRIDCLSGNRDAILAYLTAVRARQERERRPVGRRSPPAGDG</sequence>
<accession>A0A1Q4V9Y3</accession>
<dbReference type="GO" id="GO:0003700">
    <property type="term" value="F:DNA-binding transcription factor activity"/>
    <property type="evidence" value="ECO:0007669"/>
    <property type="project" value="InterPro"/>
</dbReference>
<dbReference type="PANTHER" id="PTHR30204:SF93">
    <property type="entry name" value="HTH MERR-TYPE DOMAIN-CONTAINING PROTEIN"/>
    <property type="match status" value="1"/>
</dbReference>
<dbReference type="InterPro" id="IPR000551">
    <property type="entry name" value="MerR-type_HTH_dom"/>
</dbReference>
<evidence type="ECO:0000313" key="3">
    <source>
        <dbReference type="EMBL" id="OKH94613.1"/>
    </source>
</evidence>
<reference evidence="3 4" key="1">
    <citation type="submission" date="2015-06" db="EMBL/GenBank/DDBJ databases">
        <title>Cloning and characterization of the uncialamcin biosynthetic gene cluster.</title>
        <authorList>
            <person name="Yan X."/>
            <person name="Huang T."/>
            <person name="Ge H."/>
            <person name="Shen B."/>
        </authorList>
    </citation>
    <scope>NUCLEOTIDE SEQUENCE [LARGE SCALE GENOMIC DNA]</scope>
    <source>
        <strain evidence="3 4">DCA2648</strain>
    </source>
</reference>
<dbReference type="SMART" id="SM00422">
    <property type="entry name" value="HTH_MERR"/>
    <property type="match status" value="1"/>
</dbReference>
<dbReference type="PRINTS" id="PR00040">
    <property type="entry name" value="HTHMERR"/>
</dbReference>
<dbReference type="PROSITE" id="PS50937">
    <property type="entry name" value="HTH_MERR_2"/>
    <property type="match status" value="1"/>
</dbReference>
<gene>
    <name evidence="3" type="ORF">AB852_10245</name>
</gene>
<dbReference type="RefSeq" id="WP_073786322.1">
    <property type="nucleotide sequence ID" value="NZ_CP109290.1"/>
</dbReference>
<evidence type="ECO:0000256" key="1">
    <source>
        <dbReference type="ARBA" id="ARBA00023125"/>
    </source>
</evidence>
<protein>
    <submittedName>
        <fullName evidence="3">MerR family transcriptional regulator</fullName>
    </submittedName>
</protein>
<name>A0A1Q4V9Y3_9ACTN</name>
<dbReference type="STRING" id="1048205.AB852_10245"/>
<dbReference type="EMBL" id="LFBV01000002">
    <property type="protein sequence ID" value="OKH94613.1"/>
    <property type="molecule type" value="Genomic_DNA"/>
</dbReference>
<dbReference type="InterPro" id="IPR047057">
    <property type="entry name" value="MerR_fam"/>
</dbReference>
<keyword evidence="4" id="KW-1185">Reference proteome</keyword>
<dbReference type="Gene3D" id="1.10.1660.10">
    <property type="match status" value="1"/>
</dbReference>
<dbReference type="InterPro" id="IPR009061">
    <property type="entry name" value="DNA-bd_dom_put_sf"/>
</dbReference>
<proteinExistence type="predicted"/>
<dbReference type="AlphaFoldDB" id="A0A1Q4V9Y3"/>
<organism evidence="3 4">
    <name type="scientific">Streptomyces uncialis</name>
    <dbReference type="NCBI Taxonomy" id="1048205"/>
    <lineage>
        <taxon>Bacteria</taxon>
        <taxon>Bacillati</taxon>
        <taxon>Actinomycetota</taxon>
        <taxon>Actinomycetes</taxon>
        <taxon>Kitasatosporales</taxon>
        <taxon>Streptomycetaceae</taxon>
        <taxon>Streptomyces</taxon>
    </lineage>
</organism>
<feature type="domain" description="HTH merR-type" evidence="2">
    <location>
        <begin position="1"/>
        <end position="68"/>
    </location>
</feature>
<dbReference type="GO" id="GO:0003677">
    <property type="term" value="F:DNA binding"/>
    <property type="evidence" value="ECO:0007669"/>
    <property type="project" value="UniProtKB-KW"/>
</dbReference>
<evidence type="ECO:0000313" key="4">
    <source>
        <dbReference type="Proteomes" id="UP000186455"/>
    </source>
</evidence>
<evidence type="ECO:0000259" key="2">
    <source>
        <dbReference type="PROSITE" id="PS50937"/>
    </source>
</evidence>
<keyword evidence="1" id="KW-0238">DNA-binding</keyword>
<dbReference type="SUPFAM" id="SSF46955">
    <property type="entry name" value="Putative DNA-binding domain"/>
    <property type="match status" value="1"/>
</dbReference>